<organism evidence="6 7">
    <name type="scientific">Candidatus Falkowbacteria bacterium CG23_combo_of_CG06-09_8_20_14_all_49_15</name>
    <dbReference type="NCBI Taxonomy" id="1974572"/>
    <lineage>
        <taxon>Bacteria</taxon>
        <taxon>Candidatus Falkowiibacteriota</taxon>
    </lineage>
</organism>
<dbReference type="UniPathway" id="UPA00392"/>
<feature type="active site" description="Proton acceptor" evidence="4">
    <location>
        <position position="90"/>
    </location>
</feature>
<dbReference type="EMBL" id="PCSD01000075">
    <property type="protein sequence ID" value="PIP33651.1"/>
    <property type="molecule type" value="Genomic_DNA"/>
</dbReference>
<evidence type="ECO:0000313" key="7">
    <source>
        <dbReference type="Proteomes" id="UP000230729"/>
    </source>
</evidence>
<feature type="region of interest" description="RNA binding; important for wobble base 34 recognition" evidence="4">
    <location>
        <begin position="279"/>
        <end position="283"/>
    </location>
</feature>
<dbReference type="HAMAP" id="MF_00168">
    <property type="entry name" value="Q_tRNA_Tgt"/>
    <property type="match status" value="1"/>
</dbReference>
<comment type="similarity">
    <text evidence="4">Belongs to the queuine tRNA-ribosyltransferase family.</text>
</comment>
<feature type="binding site" evidence="4">
    <location>
        <position position="152"/>
    </location>
    <ligand>
        <name>substrate</name>
    </ligand>
</feature>
<feature type="binding site" evidence="4">
    <location>
        <begin position="90"/>
        <end position="94"/>
    </location>
    <ligand>
        <name>substrate</name>
    </ligand>
</feature>
<comment type="catalytic activity">
    <reaction evidence="4">
        <text>7-aminomethyl-7-carbaguanine + guanosine(34) in tRNA = 7-aminomethyl-7-carbaguanosine(34) in tRNA + guanine</text>
        <dbReference type="Rhea" id="RHEA:24104"/>
        <dbReference type="Rhea" id="RHEA-COMP:10341"/>
        <dbReference type="Rhea" id="RHEA-COMP:10342"/>
        <dbReference type="ChEBI" id="CHEBI:16235"/>
        <dbReference type="ChEBI" id="CHEBI:58703"/>
        <dbReference type="ChEBI" id="CHEBI:74269"/>
        <dbReference type="ChEBI" id="CHEBI:82833"/>
        <dbReference type="EC" id="2.4.2.29"/>
    </reaction>
</comment>
<keyword evidence="1 4" id="KW-0328">Glycosyltransferase</keyword>
<keyword evidence="3 4" id="KW-0819">tRNA processing</keyword>
<comment type="caution">
    <text evidence="4">Lacks conserved residue(s) required for the propagation of feature annotation.</text>
</comment>
<accession>A0A2G9ZKM4</accession>
<evidence type="ECO:0000313" key="6">
    <source>
        <dbReference type="EMBL" id="PIP33651.1"/>
    </source>
</evidence>
<sequence length="381" mass="42408">MFKILRISKKSKARIGRLKTRTGAIQTPFFMPVATRGALKHISSAEIKKLGARIILANTYHLLLRPGEKLVKKAGGLSRFMGWPGAILTDSGGFQIFSLSRARNKSGRSLAAVSDTGVEFSSYLDGRKFFLSPEEVIKIQYQLGVDIAVCLDQCLALPAGRDTSAEAVCRTIKWAQQSKKFQSRLTAPKPLLFSVVQGGLDKDLRLGCLSDLKKIGFDGYNIGGLSVGESAQEMYEVLDYLVPAMPIDKPRYLMGVGYPENILAAIKRGVDMFDCVIPTREGRHGRLFLPRAQKRYLAAIDLKNSDFYTTINVNRAELAEDFSPISRFSRLPILRTASKAYLHHLLKIGEPLGQRLATLNNLEFYLRFLHIAREAIAKEII</sequence>
<dbReference type="InterPro" id="IPR004803">
    <property type="entry name" value="TGT"/>
</dbReference>
<keyword evidence="2 4" id="KW-0808">Transferase</keyword>
<comment type="subunit">
    <text evidence="4">Homodimer. Within each dimer, one monomer is responsible for RNA recognition and catalysis, while the other monomer binds to the replacement base PreQ1.</text>
</comment>
<dbReference type="EC" id="2.4.2.29" evidence="4"/>
<dbReference type="SUPFAM" id="SSF51713">
    <property type="entry name" value="tRNA-guanine transglycosylase"/>
    <property type="match status" value="1"/>
</dbReference>
<dbReference type="PANTHER" id="PTHR46499:SF1">
    <property type="entry name" value="QUEUINE TRNA-RIBOSYLTRANSFERASE"/>
    <property type="match status" value="1"/>
</dbReference>
<feature type="binding site" evidence="4">
    <location>
        <position position="224"/>
    </location>
    <ligand>
        <name>substrate</name>
    </ligand>
</feature>
<evidence type="ECO:0000259" key="5">
    <source>
        <dbReference type="Pfam" id="PF01702"/>
    </source>
</evidence>
<comment type="caution">
    <text evidence="6">The sequence shown here is derived from an EMBL/GenBank/DDBJ whole genome shotgun (WGS) entry which is preliminary data.</text>
</comment>
<dbReference type="Pfam" id="PF01702">
    <property type="entry name" value="TGT"/>
    <property type="match status" value="1"/>
</dbReference>
<feature type="active site" description="Nucleophile" evidence="4">
    <location>
        <position position="274"/>
    </location>
</feature>
<dbReference type="GO" id="GO:0008616">
    <property type="term" value="P:tRNA queuosine(34) biosynthetic process"/>
    <property type="evidence" value="ECO:0007669"/>
    <property type="project" value="UniProtKB-UniRule"/>
</dbReference>
<dbReference type="Gene3D" id="3.20.20.105">
    <property type="entry name" value="Queuine tRNA-ribosyltransferase-like"/>
    <property type="match status" value="1"/>
</dbReference>
<name>A0A2G9ZKM4_9BACT</name>
<dbReference type="InterPro" id="IPR002616">
    <property type="entry name" value="tRNA_ribo_trans-like"/>
</dbReference>
<dbReference type="InterPro" id="IPR036511">
    <property type="entry name" value="TGT-like_sf"/>
</dbReference>
<feature type="binding site" evidence="4">
    <location>
        <position position="197"/>
    </location>
    <ligand>
        <name>substrate</name>
    </ligand>
</feature>
<feature type="region of interest" description="RNA binding" evidence="4">
    <location>
        <begin position="255"/>
        <end position="261"/>
    </location>
</feature>
<evidence type="ECO:0000256" key="3">
    <source>
        <dbReference type="ARBA" id="ARBA00022694"/>
    </source>
</evidence>
<protein>
    <recommendedName>
        <fullName evidence="4">Queuine tRNA-ribosyltransferase</fullName>
        <ecNumber evidence="4">2.4.2.29</ecNumber>
    </recommendedName>
    <alternativeName>
        <fullName evidence="4">Guanine insertion enzyme</fullName>
    </alternativeName>
    <alternativeName>
        <fullName evidence="4">tRNA-guanine transglycosylase</fullName>
    </alternativeName>
</protein>
<comment type="pathway">
    <text evidence="4">tRNA modification; tRNA-queuosine biosynthesis.</text>
</comment>
<dbReference type="GO" id="GO:0005737">
    <property type="term" value="C:cytoplasm"/>
    <property type="evidence" value="ECO:0007669"/>
    <property type="project" value="TreeGrafter"/>
</dbReference>
<feature type="domain" description="tRNA-guanine(15) transglycosylase-like" evidence="5">
    <location>
        <begin position="12"/>
        <end position="378"/>
    </location>
</feature>
<dbReference type="NCBIfam" id="TIGR00430">
    <property type="entry name" value="Q_tRNA_tgt"/>
    <property type="match status" value="1"/>
</dbReference>
<dbReference type="AlphaFoldDB" id="A0A2G9ZKM4"/>
<dbReference type="GO" id="GO:0008479">
    <property type="term" value="F:tRNA-guanosine(34) queuine transglycosylase activity"/>
    <property type="evidence" value="ECO:0007669"/>
    <property type="project" value="UniProtKB-UniRule"/>
</dbReference>
<reference evidence="6 7" key="1">
    <citation type="submission" date="2017-09" db="EMBL/GenBank/DDBJ databases">
        <title>Depth-based differentiation of microbial function through sediment-hosted aquifers and enrichment of novel symbionts in the deep terrestrial subsurface.</title>
        <authorList>
            <person name="Probst A.J."/>
            <person name="Ladd B."/>
            <person name="Jarett J.K."/>
            <person name="Geller-Mcgrath D.E."/>
            <person name="Sieber C.M."/>
            <person name="Emerson J.B."/>
            <person name="Anantharaman K."/>
            <person name="Thomas B.C."/>
            <person name="Malmstrom R."/>
            <person name="Stieglmeier M."/>
            <person name="Klingl A."/>
            <person name="Woyke T."/>
            <person name="Ryan C.M."/>
            <person name="Banfield J.F."/>
        </authorList>
    </citation>
    <scope>NUCLEOTIDE SEQUENCE [LARGE SCALE GENOMIC DNA]</scope>
    <source>
        <strain evidence="6">CG23_combo_of_CG06-09_8_20_14_all_49_15</strain>
    </source>
</reference>
<proteinExistence type="inferred from homology"/>
<comment type="function">
    <text evidence="4">Catalyzes the base-exchange of a guanine (G) residue with the queuine precursor 7-aminomethyl-7-deazaguanine (PreQ1) at position 34 (anticodon wobble position) in tRNAs with GU(N) anticodons (tRNA-Asp, -Asn, -His and -Tyr). Catalysis occurs through a double-displacement mechanism. The nucleophile active site attacks the C1' of nucleotide 34 to detach the guanine base from the RNA, forming a covalent enzyme-RNA intermediate. The proton acceptor active site deprotonates the incoming PreQ1, allowing a nucleophilic attack on the C1' of the ribose to form the product. After dissociation, two additional enzymatic reactions on the tRNA convert PreQ1 to queuine (Q), resulting in the hypermodified nucleoside queuosine (7-(((4,5-cis-dihydroxy-2-cyclopenten-1-yl)amino)methyl)-7-deazaguanosine).</text>
</comment>
<keyword evidence="4" id="KW-0671">Queuosine biosynthesis</keyword>
<dbReference type="PANTHER" id="PTHR46499">
    <property type="entry name" value="QUEUINE TRNA-RIBOSYLTRANSFERASE"/>
    <property type="match status" value="1"/>
</dbReference>
<evidence type="ECO:0000256" key="2">
    <source>
        <dbReference type="ARBA" id="ARBA00022679"/>
    </source>
</evidence>
<dbReference type="Proteomes" id="UP000230729">
    <property type="component" value="Unassembled WGS sequence"/>
</dbReference>
<dbReference type="NCBIfam" id="TIGR00449">
    <property type="entry name" value="tgt_general"/>
    <property type="match status" value="1"/>
</dbReference>
<evidence type="ECO:0000256" key="1">
    <source>
        <dbReference type="ARBA" id="ARBA00022676"/>
    </source>
</evidence>
<dbReference type="InterPro" id="IPR050076">
    <property type="entry name" value="ArchSynthase1/Queuine_TRR"/>
</dbReference>
<evidence type="ECO:0000256" key="4">
    <source>
        <dbReference type="HAMAP-Rule" id="MF_00168"/>
    </source>
</evidence>
<gene>
    <name evidence="4" type="primary">tgt</name>
    <name evidence="6" type="ORF">COX22_03190</name>
</gene>